<organism evidence="2 3">
    <name type="scientific">Glomus cerebriforme</name>
    <dbReference type="NCBI Taxonomy" id="658196"/>
    <lineage>
        <taxon>Eukaryota</taxon>
        <taxon>Fungi</taxon>
        <taxon>Fungi incertae sedis</taxon>
        <taxon>Mucoromycota</taxon>
        <taxon>Glomeromycotina</taxon>
        <taxon>Glomeromycetes</taxon>
        <taxon>Glomerales</taxon>
        <taxon>Glomeraceae</taxon>
        <taxon>Glomus</taxon>
    </lineage>
</organism>
<gene>
    <name evidence="2" type="ORF">C1645_840659</name>
</gene>
<keyword evidence="3" id="KW-1185">Reference proteome</keyword>
<feature type="domain" description="Serine-threonine/tyrosine-protein kinase catalytic" evidence="1">
    <location>
        <begin position="75"/>
        <end position="107"/>
    </location>
</feature>
<evidence type="ECO:0000313" key="2">
    <source>
        <dbReference type="EMBL" id="RIA79450.1"/>
    </source>
</evidence>
<comment type="caution">
    <text evidence="2">The sequence shown here is derived from an EMBL/GenBank/DDBJ whole genome shotgun (WGS) entry which is preliminary data.</text>
</comment>
<dbReference type="GO" id="GO:0004672">
    <property type="term" value="F:protein kinase activity"/>
    <property type="evidence" value="ECO:0007669"/>
    <property type="project" value="InterPro"/>
</dbReference>
<evidence type="ECO:0000313" key="3">
    <source>
        <dbReference type="Proteomes" id="UP000265703"/>
    </source>
</evidence>
<dbReference type="AlphaFoldDB" id="A0A397RYZ0"/>
<evidence type="ECO:0000259" key="1">
    <source>
        <dbReference type="Pfam" id="PF07714"/>
    </source>
</evidence>
<sequence>YCYESGIGTKINRRRAFELYQKAADLGNARGIINLAYCYHRGIGTNVDKQKAFELFQKAANLEDADGLNYLGNYSTQNYSLNEKSDVYSVGVLLWEISANDRSPFKDKPYV</sequence>
<proteinExistence type="predicted"/>
<dbReference type="InterPro" id="IPR001245">
    <property type="entry name" value="Ser-Thr/Tyr_kinase_cat_dom"/>
</dbReference>
<dbReference type="InterPro" id="IPR011009">
    <property type="entry name" value="Kinase-like_dom_sf"/>
</dbReference>
<dbReference type="SUPFAM" id="SSF56112">
    <property type="entry name" value="Protein kinase-like (PK-like)"/>
    <property type="match status" value="1"/>
</dbReference>
<dbReference type="SUPFAM" id="SSF81901">
    <property type="entry name" value="HCP-like"/>
    <property type="match status" value="1"/>
</dbReference>
<dbReference type="PANTHER" id="PTHR43628:SF1">
    <property type="entry name" value="CHITIN SYNTHASE REGULATORY FACTOR 2-RELATED"/>
    <property type="match status" value="1"/>
</dbReference>
<dbReference type="EMBL" id="QKYT01001292">
    <property type="protein sequence ID" value="RIA79450.1"/>
    <property type="molecule type" value="Genomic_DNA"/>
</dbReference>
<dbReference type="SMART" id="SM00671">
    <property type="entry name" value="SEL1"/>
    <property type="match status" value="2"/>
</dbReference>
<dbReference type="Pfam" id="PF08238">
    <property type="entry name" value="Sel1"/>
    <property type="match status" value="2"/>
</dbReference>
<feature type="non-terminal residue" evidence="2">
    <location>
        <position position="1"/>
    </location>
</feature>
<dbReference type="InterPro" id="IPR006597">
    <property type="entry name" value="Sel1-like"/>
</dbReference>
<dbReference type="Proteomes" id="UP000265703">
    <property type="component" value="Unassembled WGS sequence"/>
</dbReference>
<dbReference type="Gene3D" id="1.25.40.10">
    <property type="entry name" value="Tetratricopeptide repeat domain"/>
    <property type="match status" value="1"/>
</dbReference>
<name>A0A397RYZ0_9GLOM</name>
<dbReference type="InterPro" id="IPR011990">
    <property type="entry name" value="TPR-like_helical_dom_sf"/>
</dbReference>
<dbReference type="Pfam" id="PF07714">
    <property type="entry name" value="PK_Tyr_Ser-Thr"/>
    <property type="match status" value="1"/>
</dbReference>
<dbReference type="InterPro" id="IPR052945">
    <property type="entry name" value="Mitotic_Regulator"/>
</dbReference>
<dbReference type="OrthoDB" id="2384430at2759"/>
<reference evidence="2 3" key="1">
    <citation type="submission" date="2018-06" db="EMBL/GenBank/DDBJ databases">
        <title>Comparative genomics reveals the genomic features of Rhizophagus irregularis, R. cerebriforme, R. diaphanum and Gigaspora rosea, and their symbiotic lifestyle signature.</title>
        <authorList>
            <person name="Morin E."/>
            <person name="San Clemente H."/>
            <person name="Chen E.C.H."/>
            <person name="De La Providencia I."/>
            <person name="Hainaut M."/>
            <person name="Kuo A."/>
            <person name="Kohler A."/>
            <person name="Murat C."/>
            <person name="Tang N."/>
            <person name="Roy S."/>
            <person name="Loubradou J."/>
            <person name="Henrissat B."/>
            <person name="Grigoriev I.V."/>
            <person name="Corradi N."/>
            <person name="Roux C."/>
            <person name="Martin F.M."/>
        </authorList>
    </citation>
    <scope>NUCLEOTIDE SEQUENCE [LARGE SCALE GENOMIC DNA]</scope>
    <source>
        <strain evidence="2 3">DAOM 227022</strain>
    </source>
</reference>
<dbReference type="PANTHER" id="PTHR43628">
    <property type="entry name" value="ACTIVATOR OF C KINASE PROTEIN 1-RELATED"/>
    <property type="match status" value="1"/>
</dbReference>
<protein>
    <recommendedName>
        <fullName evidence="1">Serine-threonine/tyrosine-protein kinase catalytic domain-containing protein</fullName>
    </recommendedName>
</protein>
<accession>A0A397RYZ0</accession>